<sequence length="499" mass="51905">MELFDNLLMGLSTALQLNNLLFCLIGVVIGTAIGVLPGIGPIPTVALLLPFTFGLSPASAMIMLAGIFYGAQYGGSTTAILVNVPGETSSVVTCIDGHEMAKQGRAGTALAIAAIASFFAGTMATIVIAVLSVPLSVLALKFTAVEYFSLLVLGLIAAVVLAHGSVAKSLAMVLLGLLLGLVGIDVSSGVARMTFGIPALSDGLDFVPIAMGLFGLGEIIANLERPAERRVVSQSIRSLIPSRADLRTAFPAVVRGTALGSVLGVLPGGGAALPPFSSYALEKKLARDPSRFGKGAIEGVAGPEAANNAGAQTSFIPLLTLGIPANALMALMIGALMMQGIQPGPQIMTEQPKLVWGVIASMWVGNLMLLVINLPLIGLWVSMLKIPYRLLFPAIVLFCCIGTYGIANSLFNVWLMMGCALIGYFFIKIGVEPAPLLLGLVLGPQLEENFRRAMLIADGDFTVFLSRPISAVILAVVAALLLAMLSPAILRTRKEALAE</sequence>
<evidence type="ECO:0000313" key="3">
    <source>
        <dbReference type="EMBL" id="ANW01029.1"/>
    </source>
</evidence>
<feature type="transmembrane region" description="Helical" evidence="1">
    <location>
        <begin position="469"/>
        <end position="490"/>
    </location>
</feature>
<keyword evidence="4" id="KW-1185">Reference proteome</keyword>
<dbReference type="Proteomes" id="UP000092839">
    <property type="component" value="Chromosome"/>
</dbReference>
<dbReference type="PANTHER" id="PTHR35342:SF5">
    <property type="entry name" value="TRICARBOXYLIC TRANSPORT PROTEIN"/>
    <property type="match status" value="1"/>
</dbReference>
<feature type="transmembrane region" description="Helical" evidence="1">
    <location>
        <begin position="169"/>
        <end position="186"/>
    </location>
</feature>
<feature type="transmembrane region" description="Helical" evidence="1">
    <location>
        <begin position="144"/>
        <end position="162"/>
    </location>
</feature>
<name>A0A1B1UE36_9BRAD</name>
<evidence type="ECO:0000256" key="1">
    <source>
        <dbReference type="SAM" id="Phobius"/>
    </source>
</evidence>
<feature type="transmembrane region" description="Helical" evidence="1">
    <location>
        <begin position="45"/>
        <end position="69"/>
    </location>
</feature>
<feature type="transmembrane region" description="Helical" evidence="1">
    <location>
        <begin position="354"/>
        <end position="380"/>
    </location>
</feature>
<proteinExistence type="predicted"/>
<keyword evidence="1" id="KW-0812">Transmembrane</keyword>
<keyword evidence="1" id="KW-1133">Transmembrane helix</keyword>
<evidence type="ECO:0000313" key="4">
    <source>
        <dbReference type="Proteomes" id="UP000092839"/>
    </source>
</evidence>
<feature type="domain" description="DUF112" evidence="2">
    <location>
        <begin position="20"/>
        <end position="438"/>
    </location>
</feature>
<organism evidence="3 4">
    <name type="scientific">Bradyrhizobium icense</name>
    <dbReference type="NCBI Taxonomy" id="1274631"/>
    <lineage>
        <taxon>Bacteria</taxon>
        <taxon>Pseudomonadati</taxon>
        <taxon>Pseudomonadota</taxon>
        <taxon>Alphaproteobacteria</taxon>
        <taxon>Hyphomicrobiales</taxon>
        <taxon>Nitrobacteraceae</taxon>
        <taxon>Bradyrhizobium</taxon>
    </lineage>
</organism>
<feature type="transmembrane region" description="Helical" evidence="1">
    <location>
        <begin position="386"/>
        <end position="406"/>
    </location>
</feature>
<feature type="transmembrane region" description="Helical" evidence="1">
    <location>
        <begin position="244"/>
        <end position="266"/>
    </location>
</feature>
<feature type="transmembrane region" description="Helical" evidence="1">
    <location>
        <begin position="315"/>
        <end position="333"/>
    </location>
</feature>
<dbReference type="AlphaFoldDB" id="A0A1B1UE36"/>
<dbReference type="PANTHER" id="PTHR35342">
    <property type="entry name" value="TRICARBOXYLIC TRANSPORT PROTEIN"/>
    <property type="match status" value="1"/>
</dbReference>
<accession>A0A1B1UE36</accession>
<dbReference type="EMBL" id="CP016428">
    <property type="protein sequence ID" value="ANW01029.1"/>
    <property type="molecule type" value="Genomic_DNA"/>
</dbReference>
<feature type="transmembrane region" description="Helical" evidence="1">
    <location>
        <begin position="206"/>
        <end position="223"/>
    </location>
</feature>
<evidence type="ECO:0000259" key="2">
    <source>
        <dbReference type="Pfam" id="PF01970"/>
    </source>
</evidence>
<feature type="transmembrane region" description="Helical" evidence="1">
    <location>
        <begin position="20"/>
        <end position="39"/>
    </location>
</feature>
<dbReference type="OrthoDB" id="7323395at2"/>
<keyword evidence="1" id="KW-0472">Membrane</keyword>
<protein>
    <recommendedName>
        <fullName evidence="2">DUF112 domain-containing protein</fullName>
    </recommendedName>
</protein>
<dbReference type="KEGG" id="bic:LMTR13_13455"/>
<feature type="transmembrane region" description="Helical" evidence="1">
    <location>
        <begin position="109"/>
        <end position="132"/>
    </location>
</feature>
<gene>
    <name evidence="3" type="ORF">LMTR13_13455</name>
</gene>
<dbReference type="InterPro" id="IPR002823">
    <property type="entry name" value="DUF112_TM"/>
</dbReference>
<reference evidence="3 4" key="1">
    <citation type="submission" date="2016-07" db="EMBL/GenBank/DDBJ databases">
        <title>Complete genome sequence of Bradyrhizobium icense LMTR 13T, a potential inoculant strain isolated from lima bean (Phaseolus lunatus) in Peru.</title>
        <authorList>
            <person name="Ormeno-Orrillo E."/>
            <person name="Duran D."/>
            <person name="Rogel M.A."/>
            <person name="Rey L."/>
            <person name="Imperial J."/>
            <person name="Ruiz-Argueso T."/>
            <person name="Martinez-Romero E."/>
        </authorList>
    </citation>
    <scope>NUCLEOTIDE SEQUENCE [LARGE SCALE GENOMIC DNA]</scope>
    <source>
        <strain evidence="3 4">LMTR 13</strain>
    </source>
</reference>
<dbReference type="Pfam" id="PF01970">
    <property type="entry name" value="TctA"/>
    <property type="match status" value="1"/>
</dbReference>
<dbReference type="STRING" id="1274631.LMTR13_13455"/>
<dbReference type="RefSeq" id="WP_065728299.1">
    <property type="nucleotide sequence ID" value="NZ_CP016428.1"/>
</dbReference>